<dbReference type="GO" id="GO:0000731">
    <property type="term" value="P:DNA synthesis involved in DNA repair"/>
    <property type="evidence" value="ECO:0007669"/>
    <property type="project" value="TreeGrafter"/>
</dbReference>
<dbReference type="GO" id="GO:0005524">
    <property type="term" value="F:ATP binding"/>
    <property type="evidence" value="ECO:0007669"/>
    <property type="project" value="UniProtKB-KW"/>
</dbReference>
<feature type="region of interest" description="Disordered" evidence="4">
    <location>
        <begin position="594"/>
        <end position="620"/>
    </location>
</feature>
<dbReference type="InterPro" id="IPR003593">
    <property type="entry name" value="AAA+_ATPase"/>
</dbReference>
<dbReference type="AlphaFoldDB" id="A0AAD4LEN0"/>
<keyword evidence="7" id="KW-1185">Reference proteome</keyword>
<comment type="caution">
    <text evidence="6">The sequence shown here is derived from an EMBL/GenBank/DDBJ whole genome shotgun (WGS) entry which is preliminary data.</text>
</comment>
<dbReference type="GO" id="GO:0016887">
    <property type="term" value="F:ATP hydrolysis activity"/>
    <property type="evidence" value="ECO:0007669"/>
    <property type="project" value="InterPro"/>
</dbReference>
<evidence type="ECO:0000259" key="5">
    <source>
        <dbReference type="SMART" id="SM00382"/>
    </source>
</evidence>
<gene>
    <name evidence="6" type="ORF">EDB92DRAFT_1949821</name>
</gene>
<evidence type="ECO:0000256" key="1">
    <source>
        <dbReference type="ARBA" id="ARBA00008959"/>
    </source>
</evidence>
<dbReference type="InterPro" id="IPR003959">
    <property type="entry name" value="ATPase_AAA_core"/>
</dbReference>
<protein>
    <submittedName>
        <fullName evidence="6">P-loop containing nucleoside triphosphate hydrolase protein</fullName>
    </submittedName>
</protein>
<dbReference type="GO" id="GO:0006271">
    <property type="term" value="P:DNA strand elongation involved in DNA replication"/>
    <property type="evidence" value="ECO:0007669"/>
    <property type="project" value="UniProtKB-ARBA"/>
</dbReference>
<dbReference type="InterPro" id="IPR032423">
    <property type="entry name" value="AAA_assoc_2"/>
</dbReference>
<dbReference type="InterPro" id="IPR021886">
    <property type="entry name" value="MgsA_C"/>
</dbReference>
<organism evidence="6 7">
    <name type="scientific">Lactarius akahatsu</name>
    <dbReference type="NCBI Taxonomy" id="416441"/>
    <lineage>
        <taxon>Eukaryota</taxon>
        <taxon>Fungi</taxon>
        <taxon>Dikarya</taxon>
        <taxon>Basidiomycota</taxon>
        <taxon>Agaricomycotina</taxon>
        <taxon>Agaricomycetes</taxon>
        <taxon>Russulales</taxon>
        <taxon>Russulaceae</taxon>
        <taxon>Lactarius</taxon>
    </lineage>
</organism>
<feature type="region of interest" description="Disordered" evidence="4">
    <location>
        <begin position="60"/>
        <end position="91"/>
    </location>
</feature>
<dbReference type="SMART" id="SM00382">
    <property type="entry name" value="AAA"/>
    <property type="match status" value="1"/>
</dbReference>
<dbReference type="CDD" id="cd00009">
    <property type="entry name" value="AAA"/>
    <property type="match status" value="1"/>
</dbReference>
<evidence type="ECO:0000256" key="4">
    <source>
        <dbReference type="SAM" id="MobiDB-lite"/>
    </source>
</evidence>
<sequence length="620" mass="67464">MANGSSSTSPACSRQVPESVGAPGADSRHGAHPDMPILRRPDYLSPPDVMIVQSTSTAIDGISAPSSSPSDTSSATKKMFQKRKSGPEEMTLHRPYGALHKRSRHVSPGEATLLADRLRPRILDEFVGQTHLTGPNTLLFSGDGELTTENIIFWGPPGCGKTTLARILSGFTDATFKEVSATISTVNEVCSMFEEARDELQSTGRRTIVFLDEIHHFSRSHQDAFIPFIERGFVQIIGATTENPSFELNRALLNLCRVHVLERLTDADVVKIVERAVVWAAPPAADDESDTSSAQLRPPISPKDASSTCQAQPPDLATQPLVDTSGSLPLLSPSPVYPQLTPRVKTAIASHSSGDARTALSLLELVLLAPLTTPESALLDSLRRSVSTSYDRTGDAHYDRISALHKSVRGSQPDAALYWLARMLEAGEDPVYIARRMAVCASEDIGMADRRALPLASLPSPHSCAIAALQACQMVGMPGCRAQLAELVAYLAEAPKSTRAYQGYNRAEKLAKRDPTLFVPVAMRDVPVGVADVLDCGEGYKYPPEYMHPVTNEYLPQQLHGEVILRREGDLGDKLWDEEALKRWEEVENGGQEWVGRPYSMPHPPNDTTTQPASESTTYI</sequence>
<feature type="compositionally biased region" description="Polar residues" evidence="4">
    <location>
        <begin position="606"/>
        <end position="620"/>
    </location>
</feature>
<evidence type="ECO:0000256" key="3">
    <source>
        <dbReference type="ARBA" id="ARBA00022840"/>
    </source>
</evidence>
<evidence type="ECO:0000313" key="6">
    <source>
        <dbReference type="EMBL" id="KAH8985554.1"/>
    </source>
</evidence>
<dbReference type="Gene3D" id="3.40.50.300">
    <property type="entry name" value="P-loop containing nucleotide triphosphate hydrolases"/>
    <property type="match status" value="1"/>
</dbReference>
<dbReference type="GO" id="GO:0005634">
    <property type="term" value="C:nucleus"/>
    <property type="evidence" value="ECO:0007669"/>
    <property type="project" value="TreeGrafter"/>
</dbReference>
<dbReference type="FunFam" id="1.20.272.10:FF:000001">
    <property type="entry name" value="Putative AAA family ATPase"/>
    <property type="match status" value="1"/>
</dbReference>
<dbReference type="Pfam" id="PF16193">
    <property type="entry name" value="AAA_assoc_2"/>
    <property type="match status" value="1"/>
</dbReference>
<dbReference type="Gene3D" id="1.10.3710.10">
    <property type="entry name" value="DNA polymerase III clamp loader subunits, C-terminal domain"/>
    <property type="match status" value="1"/>
</dbReference>
<evidence type="ECO:0000256" key="2">
    <source>
        <dbReference type="ARBA" id="ARBA00022741"/>
    </source>
</evidence>
<dbReference type="InterPro" id="IPR027417">
    <property type="entry name" value="P-loop_NTPase"/>
</dbReference>
<dbReference type="InterPro" id="IPR008921">
    <property type="entry name" value="DNA_pol3_clamp-load_cplx_C"/>
</dbReference>
<feature type="compositionally biased region" description="Low complexity" evidence="4">
    <location>
        <begin position="63"/>
        <end position="76"/>
    </location>
</feature>
<feature type="compositionally biased region" description="Basic and acidic residues" evidence="4">
    <location>
        <begin position="26"/>
        <end position="42"/>
    </location>
</feature>
<dbReference type="Gene3D" id="1.20.272.10">
    <property type="match status" value="1"/>
</dbReference>
<feature type="region of interest" description="Disordered" evidence="4">
    <location>
        <begin position="283"/>
        <end position="324"/>
    </location>
</feature>
<name>A0AAD4LEN0_9AGAM</name>
<dbReference type="PANTHER" id="PTHR13779">
    <property type="entry name" value="WERNER HELICASE-INTERACTING PROTEIN 1 FAMILY MEMBER"/>
    <property type="match status" value="1"/>
</dbReference>
<keyword evidence="2" id="KW-0547">Nucleotide-binding</keyword>
<dbReference type="GO" id="GO:0008047">
    <property type="term" value="F:enzyme activator activity"/>
    <property type="evidence" value="ECO:0007669"/>
    <property type="project" value="TreeGrafter"/>
</dbReference>
<reference evidence="6" key="1">
    <citation type="submission" date="2022-01" db="EMBL/GenBank/DDBJ databases">
        <title>Comparative genomics reveals a dynamic genome evolution in the ectomycorrhizal milk-cap (Lactarius) mushrooms.</title>
        <authorList>
            <consortium name="DOE Joint Genome Institute"/>
            <person name="Lebreton A."/>
            <person name="Tang N."/>
            <person name="Kuo A."/>
            <person name="LaButti K."/>
            <person name="Drula E."/>
            <person name="Barry K."/>
            <person name="Clum A."/>
            <person name="Lipzen A."/>
            <person name="Mousain D."/>
            <person name="Ng V."/>
            <person name="Wang R."/>
            <person name="Wang X."/>
            <person name="Dai Y."/>
            <person name="Henrissat B."/>
            <person name="Grigoriev I.V."/>
            <person name="Guerin-Laguette A."/>
            <person name="Yu F."/>
            <person name="Martin F.M."/>
        </authorList>
    </citation>
    <scope>NUCLEOTIDE SEQUENCE</scope>
    <source>
        <strain evidence="6">QP</strain>
    </source>
</reference>
<dbReference type="Pfam" id="PF00004">
    <property type="entry name" value="AAA"/>
    <property type="match status" value="1"/>
</dbReference>
<proteinExistence type="inferred from homology"/>
<dbReference type="GO" id="GO:0017116">
    <property type="term" value="F:single-stranded DNA helicase activity"/>
    <property type="evidence" value="ECO:0007669"/>
    <property type="project" value="TreeGrafter"/>
</dbReference>
<keyword evidence="6" id="KW-0378">Hydrolase</keyword>
<dbReference type="SUPFAM" id="SSF48019">
    <property type="entry name" value="post-AAA+ oligomerization domain-like"/>
    <property type="match status" value="1"/>
</dbReference>
<feature type="region of interest" description="Disordered" evidence="4">
    <location>
        <begin position="1"/>
        <end position="44"/>
    </location>
</feature>
<dbReference type="EMBL" id="JAKELL010000062">
    <property type="protein sequence ID" value="KAH8985554.1"/>
    <property type="molecule type" value="Genomic_DNA"/>
</dbReference>
<dbReference type="PANTHER" id="PTHR13779:SF7">
    <property type="entry name" value="ATPASE WRNIP1"/>
    <property type="match status" value="1"/>
</dbReference>
<accession>A0AAD4LEN0</accession>
<dbReference type="SUPFAM" id="SSF52540">
    <property type="entry name" value="P-loop containing nucleoside triphosphate hydrolases"/>
    <property type="match status" value="1"/>
</dbReference>
<dbReference type="GO" id="GO:0003677">
    <property type="term" value="F:DNA binding"/>
    <property type="evidence" value="ECO:0007669"/>
    <property type="project" value="InterPro"/>
</dbReference>
<dbReference type="Proteomes" id="UP001201163">
    <property type="component" value="Unassembled WGS sequence"/>
</dbReference>
<evidence type="ECO:0000313" key="7">
    <source>
        <dbReference type="Proteomes" id="UP001201163"/>
    </source>
</evidence>
<dbReference type="Pfam" id="PF12002">
    <property type="entry name" value="MgsA_C"/>
    <property type="match status" value="1"/>
</dbReference>
<comment type="similarity">
    <text evidence="1">Belongs to the AAA ATPase family. RarA/MGS1/WRNIP1 subfamily.</text>
</comment>
<feature type="domain" description="AAA+ ATPase" evidence="5">
    <location>
        <begin position="147"/>
        <end position="265"/>
    </location>
</feature>
<keyword evidence="3" id="KW-0067">ATP-binding</keyword>
<feature type="compositionally biased region" description="Polar residues" evidence="4">
    <location>
        <begin position="1"/>
        <end position="12"/>
    </location>
</feature>
<dbReference type="InterPro" id="IPR051314">
    <property type="entry name" value="AAA_ATPase_RarA/MGS1/WRNIP1"/>
</dbReference>